<dbReference type="PROSITE" id="PS50931">
    <property type="entry name" value="HTH_LYSR"/>
    <property type="match status" value="1"/>
</dbReference>
<dbReference type="InterPro" id="IPR036390">
    <property type="entry name" value="WH_DNA-bd_sf"/>
</dbReference>
<dbReference type="InterPro" id="IPR050950">
    <property type="entry name" value="HTH-type_LysR_regulators"/>
</dbReference>
<dbReference type="InterPro" id="IPR000847">
    <property type="entry name" value="LysR_HTH_N"/>
</dbReference>
<accession>A0ABS5EBL7</accession>
<protein>
    <submittedName>
        <fullName evidence="6">LysR family transcriptional regulator</fullName>
    </submittedName>
</protein>
<comment type="caution">
    <text evidence="6">The sequence shown here is derived from an EMBL/GenBank/DDBJ whole genome shotgun (WGS) entry which is preliminary data.</text>
</comment>
<evidence type="ECO:0000259" key="5">
    <source>
        <dbReference type="PROSITE" id="PS50931"/>
    </source>
</evidence>
<reference evidence="7" key="1">
    <citation type="journal article" date="2021" name="Syst. Appl. Microbiol.">
        <title>Roseomonas hellenica sp. nov., isolated from roots of wild-growing Alkanna tinctoria.</title>
        <authorList>
            <person name="Rat A."/>
            <person name="Naranjo H.D."/>
            <person name="Lebbe L."/>
            <person name="Cnockaert M."/>
            <person name="Krigas N."/>
            <person name="Grigoriadou K."/>
            <person name="Maloupa E."/>
            <person name="Willems A."/>
        </authorList>
    </citation>
    <scope>NUCLEOTIDE SEQUENCE [LARGE SCALE GENOMIC DNA]</scope>
    <source>
        <strain evidence="7">LMG 31159</strain>
    </source>
</reference>
<dbReference type="Pfam" id="PF03466">
    <property type="entry name" value="LysR_substrate"/>
    <property type="match status" value="1"/>
</dbReference>
<evidence type="ECO:0000256" key="4">
    <source>
        <dbReference type="ARBA" id="ARBA00023163"/>
    </source>
</evidence>
<evidence type="ECO:0000256" key="1">
    <source>
        <dbReference type="ARBA" id="ARBA00009437"/>
    </source>
</evidence>
<dbReference type="SUPFAM" id="SSF46785">
    <property type="entry name" value="Winged helix' DNA-binding domain"/>
    <property type="match status" value="1"/>
</dbReference>
<name>A0ABS5EBL7_9PROT</name>
<dbReference type="PANTHER" id="PTHR30419:SF8">
    <property type="entry name" value="NITROGEN ASSIMILATION TRANSCRIPTIONAL ACTIVATOR-RELATED"/>
    <property type="match status" value="1"/>
</dbReference>
<evidence type="ECO:0000313" key="6">
    <source>
        <dbReference type="EMBL" id="MBR0648350.1"/>
    </source>
</evidence>
<evidence type="ECO:0000256" key="2">
    <source>
        <dbReference type="ARBA" id="ARBA00023015"/>
    </source>
</evidence>
<gene>
    <name evidence="6" type="ORF">GXW78_01625</name>
</gene>
<feature type="domain" description="HTH lysR-type" evidence="5">
    <location>
        <begin position="1"/>
        <end position="58"/>
    </location>
</feature>
<dbReference type="SUPFAM" id="SSF53850">
    <property type="entry name" value="Periplasmic binding protein-like II"/>
    <property type="match status" value="1"/>
</dbReference>
<dbReference type="Proteomes" id="UP000698752">
    <property type="component" value="Unassembled WGS sequence"/>
</dbReference>
<dbReference type="PRINTS" id="PR00039">
    <property type="entry name" value="HTHLYSR"/>
</dbReference>
<dbReference type="Gene3D" id="1.10.10.10">
    <property type="entry name" value="Winged helix-like DNA-binding domain superfamily/Winged helix DNA-binding domain"/>
    <property type="match status" value="1"/>
</dbReference>
<comment type="similarity">
    <text evidence="1">Belongs to the LysR transcriptional regulatory family.</text>
</comment>
<sequence length="330" mass="34912">MQLHQLRYFVHVAELGSFSRAASRLNVTQPALSRQVSLLEQELGVRLLHRDGRGVSLTGSGATLLEHATDLLDRIRDARQAVAASDAVIEGSVRIGLPPGLAPTLLPQTLLRSRRDHPRLAIVTVEATEGAILEEWLLAGRIDMALLDAPKPASRRIQSGPLLRQGLCLVGRTGHETGLLRALATMPLILPPATSPVRQAVEAVARAAALTLNIAWEIDSDLMAKQMLLRDAGVAFLPRDAVAAEVAAGLLWAQELTAPRIEREWIVAAAKERPLSPGGQAVKAALLAEAQLLGTRAPPPRMVAGGGVVTPFPVLGGAATRRGAAAQPAT</sequence>
<keyword evidence="3" id="KW-0238">DNA-binding</keyword>
<evidence type="ECO:0000256" key="3">
    <source>
        <dbReference type="ARBA" id="ARBA00023125"/>
    </source>
</evidence>
<evidence type="ECO:0000313" key="7">
    <source>
        <dbReference type="Proteomes" id="UP000698752"/>
    </source>
</evidence>
<organism evidence="6 7">
    <name type="scientific">Neoroseomonas terrae</name>
    <dbReference type="NCBI Taxonomy" id="424799"/>
    <lineage>
        <taxon>Bacteria</taxon>
        <taxon>Pseudomonadati</taxon>
        <taxon>Pseudomonadota</taxon>
        <taxon>Alphaproteobacteria</taxon>
        <taxon>Acetobacterales</taxon>
        <taxon>Acetobacteraceae</taxon>
        <taxon>Neoroseomonas</taxon>
    </lineage>
</organism>
<keyword evidence="2" id="KW-0805">Transcription regulation</keyword>
<dbReference type="InterPro" id="IPR005119">
    <property type="entry name" value="LysR_subst-bd"/>
</dbReference>
<dbReference type="RefSeq" id="WP_211865480.1">
    <property type="nucleotide sequence ID" value="NZ_JAAEDI010000002.1"/>
</dbReference>
<dbReference type="Pfam" id="PF00126">
    <property type="entry name" value="HTH_1"/>
    <property type="match status" value="1"/>
</dbReference>
<dbReference type="PANTHER" id="PTHR30419">
    <property type="entry name" value="HTH-TYPE TRANSCRIPTIONAL REGULATOR YBHD"/>
    <property type="match status" value="1"/>
</dbReference>
<dbReference type="Gene3D" id="3.40.190.290">
    <property type="match status" value="1"/>
</dbReference>
<proteinExistence type="inferred from homology"/>
<dbReference type="EMBL" id="JAAEDI010000002">
    <property type="protein sequence ID" value="MBR0648350.1"/>
    <property type="molecule type" value="Genomic_DNA"/>
</dbReference>
<keyword evidence="4" id="KW-0804">Transcription</keyword>
<keyword evidence="7" id="KW-1185">Reference proteome</keyword>
<dbReference type="InterPro" id="IPR036388">
    <property type="entry name" value="WH-like_DNA-bd_sf"/>
</dbReference>